<feature type="compositionally biased region" description="Polar residues" evidence="1">
    <location>
        <begin position="139"/>
        <end position="160"/>
    </location>
</feature>
<protein>
    <submittedName>
        <fullName evidence="3">USP6 N-terminal protein-like</fullName>
    </submittedName>
</protein>
<dbReference type="PANTHER" id="PTHR47219">
    <property type="entry name" value="RAB GTPASE-ACTIVATING PROTEIN 1-LIKE"/>
    <property type="match status" value="1"/>
</dbReference>
<dbReference type="SUPFAM" id="SSF47923">
    <property type="entry name" value="Ypt/Rab-GAP domain of gyp1p"/>
    <property type="match status" value="1"/>
</dbReference>
<evidence type="ECO:0000259" key="2">
    <source>
        <dbReference type="PROSITE" id="PS50086"/>
    </source>
</evidence>
<organism evidence="3 4">
    <name type="scientific">Tropilaelaps mercedesae</name>
    <dbReference type="NCBI Taxonomy" id="418985"/>
    <lineage>
        <taxon>Eukaryota</taxon>
        <taxon>Metazoa</taxon>
        <taxon>Ecdysozoa</taxon>
        <taxon>Arthropoda</taxon>
        <taxon>Chelicerata</taxon>
        <taxon>Arachnida</taxon>
        <taxon>Acari</taxon>
        <taxon>Parasitiformes</taxon>
        <taxon>Mesostigmata</taxon>
        <taxon>Gamasina</taxon>
        <taxon>Dermanyssoidea</taxon>
        <taxon>Laelapidae</taxon>
        <taxon>Tropilaelaps</taxon>
    </lineage>
</organism>
<evidence type="ECO:0000313" key="4">
    <source>
        <dbReference type="Proteomes" id="UP000192247"/>
    </source>
</evidence>
<dbReference type="GO" id="GO:0031267">
    <property type="term" value="F:small GTPase binding"/>
    <property type="evidence" value="ECO:0007669"/>
    <property type="project" value="TreeGrafter"/>
</dbReference>
<feature type="compositionally biased region" description="Basic and acidic residues" evidence="1">
    <location>
        <begin position="167"/>
        <end position="184"/>
    </location>
</feature>
<accession>A0A1V9XKQ2</accession>
<comment type="caution">
    <text evidence="3">The sequence shown here is derived from an EMBL/GenBank/DDBJ whole genome shotgun (WGS) entry which is preliminary data.</text>
</comment>
<dbReference type="InterPro" id="IPR000195">
    <property type="entry name" value="Rab-GAP-TBC_dom"/>
</dbReference>
<feature type="compositionally biased region" description="Polar residues" evidence="1">
    <location>
        <begin position="206"/>
        <end position="226"/>
    </location>
</feature>
<evidence type="ECO:0000256" key="1">
    <source>
        <dbReference type="SAM" id="MobiDB-lite"/>
    </source>
</evidence>
<feature type="compositionally biased region" description="Polar residues" evidence="1">
    <location>
        <begin position="278"/>
        <end position="289"/>
    </location>
</feature>
<dbReference type="InParanoid" id="A0A1V9XKQ2"/>
<sequence length="376" mass="41078">CFLDRVPFTLTLRLWDVYLLEGEMVLTGMSYTLLKLHCRNLLRMGMDQLVHFLQYRLEQDFGYNDDAAIEALQHCMQELKTAKLSLPSCTDEERELERPTRPFGVVDNLSVLGTPRGAKRTSRAKSSSSHRKSSSVRALNSNEDTESVLNGSIETISTKSEAGGRFTPKELRKSPNLAESEHSDASSVVENLSLLVPSSLALDTSMTVTQDESSTRTLNFEGTTSTPVPPKPRSPSIYDNVSLPGDAATESTTVQMELPTAVAMTTTASSPLDGRVSTGATLGTQTSTPPYSPTGRFPVEAVRIFVPYHSREQESERNTQAEHMLEHQTSPSNSTLQSPSVHSPQGRGPNGSPTGTVQDPNRITIKVHAMPTVETL</sequence>
<feature type="region of interest" description="Disordered" evidence="1">
    <location>
        <begin position="107"/>
        <end position="187"/>
    </location>
</feature>
<name>A0A1V9XKQ2_9ACAR</name>
<dbReference type="GO" id="GO:0005096">
    <property type="term" value="F:GTPase activator activity"/>
    <property type="evidence" value="ECO:0007669"/>
    <property type="project" value="TreeGrafter"/>
</dbReference>
<feature type="non-terminal residue" evidence="3">
    <location>
        <position position="1"/>
    </location>
</feature>
<dbReference type="Gene3D" id="1.10.472.80">
    <property type="entry name" value="Ypt/Rab-GAP domain of gyp1p, domain 3"/>
    <property type="match status" value="1"/>
</dbReference>
<dbReference type="PANTHER" id="PTHR47219:SF25">
    <property type="entry name" value="RAB-GAP TBC DOMAIN-CONTAINING PROTEIN"/>
    <property type="match status" value="1"/>
</dbReference>
<dbReference type="Proteomes" id="UP000192247">
    <property type="component" value="Unassembled WGS sequence"/>
</dbReference>
<dbReference type="STRING" id="418985.A0A1V9XKQ2"/>
<dbReference type="EMBL" id="MNPL01008711">
    <property type="protein sequence ID" value="OQR74120.1"/>
    <property type="molecule type" value="Genomic_DNA"/>
</dbReference>
<dbReference type="InterPro" id="IPR035969">
    <property type="entry name" value="Rab-GAP_TBC_sf"/>
</dbReference>
<gene>
    <name evidence="3" type="ORF">BIW11_01022</name>
</gene>
<feature type="compositionally biased region" description="Basic and acidic residues" evidence="1">
    <location>
        <begin position="312"/>
        <end position="326"/>
    </location>
</feature>
<dbReference type="PROSITE" id="PS50086">
    <property type="entry name" value="TBC_RABGAP"/>
    <property type="match status" value="1"/>
</dbReference>
<feature type="domain" description="Rab-GAP TBC" evidence="2">
    <location>
        <begin position="1"/>
        <end position="22"/>
    </location>
</feature>
<feature type="region of interest" description="Disordered" evidence="1">
    <location>
        <begin position="266"/>
        <end position="296"/>
    </location>
</feature>
<feature type="compositionally biased region" description="Basic residues" evidence="1">
    <location>
        <begin position="117"/>
        <end position="134"/>
    </location>
</feature>
<dbReference type="OrthoDB" id="294251at2759"/>
<dbReference type="InterPro" id="IPR050302">
    <property type="entry name" value="Rab_GAP_TBC_domain"/>
</dbReference>
<evidence type="ECO:0000313" key="3">
    <source>
        <dbReference type="EMBL" id="OQR74120.1"/>
    </source>
</evidence>
<feature type="compositionally biased region" description="Polar residues" evidence="1">
    <location>
        <begin position="327"/>
        <end position="343"/>
    </location>
</feature>
<proteinExistence type="predicted"/>
<keyword evidence="4" id="KW-1185">Reference proteome</keyword>
<feature type="region of interest" description="Disordered" evidence="1">
    <location>
        <begin position="312"/>
        <end position="363"/>
    </location>
</feature>
<feature type="region of interest" description="Disordered" evidence="1">
    <location>
        <begin position="206"/>
        <end position="235"/>
    </location>
</feature>
<feature type="compositionally biased region" description="Polar residues" evidence="1">
    <location>
        <begin position="351"/>
        <end position="361"/>
    </location>
</feature>
<reference evidence="3 4" key="1">
    <citation type="journal article" date="2017" name="Gigascience">
        <title>Draft genome of the honey bee ectoparasitic mite, Tropilaelaps mercedesae, is shaped by the parasitic life history.</title>
        <authorList>
            <person name="Dong X."/>
            <person name="Armstrong S.D."/>
            <person name="Xia D."/>
            <person name="Makepeace B.L."/>
            <person name="Darby A.C."/>
            <person name="Kadowaki T."/>
        </authorList>
    </citation>
    <scope>NUCLEOTIDE SEQUENCE [LARGE SCALE GENOMIC DNA]</scope>
    <source>
        <strain evidence="3">Wuxi-XJTLU</strain>
    </source>
</reference>
<dbReference type="AlphaFoldDB" id="A0A1V9XKQ2"/>